<proteinExistence type="predicted"/>
<feature type="non-terminal residue" evidence="2">
    <location>
        <position position="1"/>
    </location>
</feature>
<keyword evidence="4" id="KW-1185">Reference proteome</keyword>
<gene>
    <name evidence="2" type="ORF">C1SCF055_LOCUS11792</name>
</gene>
<dbReference type="Proteomes" id="UP001152797">
    <property type="component" value="Unassembled WGS sequence"/>
</dbReference>
<feature type="region of interest" description="Disordered" evidence="1">
    <location>
        <begin position="1"/>
        <end position="26"/>
    </location>
</feature>
<evidence type="ECO:0000313" key="4">
    <source>
        <dbReference type="Proteomes" id="UP001152797"/>
    </source>
</evidence>
<feature type="non-terminal residue" evidence="2">
    <location>
        <position position="139"/>
    </location>
</feature>
<name>A0A9P1FRL7_9DINO</name>
<organism evidence="2">
    <name type="scientific">Cladocopium goreaui</name>
    <dbReference type="NCBI Taxonomy" id="2562237"/>
    <lineage>
        <taxon>Eukaryota</taxon>
        <taxon>Sar</taxon>
        <taxon>Alveolata</taxon>
        <taxon>Dinophyceae</taxon>
        <taxon>Suessiales</taxon>
        <taxon>Symbiodiniaceae</taxon>
        <taxon>Cladocopium</taxon>
    </lineage>
</organism>
<evidence type="ECO:0000313" key="3">
    <source>
        <dbReference type="EMBL" id="CAL4771557.1"/>
    </source>
</evidence>
<reference evidence="2" key="1">
    <citation type="submission" date="2022-10" db="EMBL/GenBank/DDBJ databases">
        <authorList>
            <person name="Chen Y."/>
            <person name="Dougan E. K."/>
            <person name="Chan C."/>
            <person name="Rhodes N."/>
            <person name="Thang M."/>
        </authorList>
    </citation>
    <scope>NUCLEOTIDE SEQUENCE</scope>
</reference>
<evidence type="ECO:0000313" key="2">
    <source>
        <dbReference type="EMBL" id="CAI3984245.1"/>
    </source>
</evidence>
<sequence>VLSHPSRGGAMSQAAANARGLEERPRRTGVSNARLLLRAMLSLETSKCGESSSLQRLSALCCRFRSSLRSLRKMHCKGQHALFPGQHWHDVCRYGHCHARPNVLWGSGRTGRHVRLSQQRGDGGFHGLVEWDAFSDEFV</sequence>
<dbReference type="PROSITE" id="PS51300">
    <property type="entry name" value="NIRD"/>
    <property type="match status" value="1"/>
</dbReference>
<dbReference type="EMBL" id="CAMXCT020000873">
    <property type="protein sequence ID" value="CAL1137620.1"/>
    <property type="molecule type" value="Genomic_DNA"/>
</dbReference>
<dbReference type="EMBL" id="CAMXCT030000873">
    <property type="protein sequence ID" value="CAL4771557.1"/>
    <property type="molecule type" value="Genomic_DNA"/>
</dbReference>
<dbReference type="AlphaFoldDB" id="A0A9P1FRL7"/>
<evidence type="ECO:0000256" key="1">
    <source>
        <dbReference type="SAM" id="MobiDB-lite"/>
    </source>
</evidence>
<comment type="caution">
    <text evidence="2">The sequence shown here is derived from an EMBL/GenBank/DDBJ whole genome shotgun (WGS) entry which is preliminary data.</text>
</comment>
<accession>A0A9P1FRL7</accession>
<protein>
    <submittedName>
        <fullName evidence="2">Uncharacterized protein</fullName>
    </submittedName>
</protein>
<reference evidence="3 4" key="2">
    <citation type="submission" date="2024-05" db="EMBL/GenBank/DDBJ databases">
        <authorList>
            <person name="Chen Y."/>
            <person name="Shah S."/>
            <person name="Dougan E. K."/>
            <person name="Thang M."/>
            <person name="Chan C."/>
        </authorList>
    </citation>
    <scope>NUCLEOTIDE SEQUENCE [LARGE SCALE GENOMIC DNA]</scope>
</reference>
<dbReference type="EMBL" id="CAMXCT010000873">
    <property type="protein sequence ID" value="CAI3984245.1"/>
    <property type="molecule type" value="Genomic_DNA"/>
</dbReference>